<keyword evidence="7" id="KW-1185">Reference proteome</keyword>
<dbReference type="Gene3D" id="1.10.10.60">
    <property type="entry name" value="Homeodomain-like"/>
    <property type="match status" value="1"/>
</dbReference>
<dbReference type="Pfam" id="PF12833">
    <property type="entry name" value="HTH_18"/>
    <property type="match status" value="1"/>
</dbReference>
<dbReference type="Proteomes" id="UP001596501">
    <property type="component" value="Unassembled WGS sequence"/>
</dbReference>
<dbReference type="EMBL" id="JBHTCA010000026">
    <property type="protein sequence ID" value="MFC7411219.1"/>
    <property type="molecule type" value="Genomic_DNA"/>
</dbReference>
<dbReference type="SUPFAM" id="SSF46689">
    <property type="entry name" value="Homeodomain-like"/>
    <property type="match status" value="1"/>
</dbReference>
<name>A0ABW2QPA4_9BURK</name>
<evidence type="ECO:0000256" key="1">
    <source>
        <dbReference type="ARBA" id="ARBA00023015"/>
    </source>
</evidence>
<dbReference type="Pfam" id="PF02311">
    <property type="entry name" value="AraC_binding"/>
    <property type="match status" value="1"/>
</dbReference>
<keyword evidence="2" id="KW-0238">DNA-binding</keyword>
<keyword evidence="1" id="KW-0805">Transcription regulation</keyword>
<dbReference type="CDD" id="cd06124">
    <property type="entry name" value="cupin_NimR-like_N"/>
    <property type="match status" value="1"/>
</dbReference>
<sequence length="288" mass="31397">MRRTKTPIAITVDDTEPFAPTPQRPLRTRLRDLPQDTHFEPHQHEWAQLACCASGLLQVAVRAAGHGGSEQDISVVVPPQRAVWIPPGALHSVMVVEAAQSRTVYLHASLFQAGWEQVRVLAVTPLLHALIDAQDHASYREHADEQAALTTLVRHELTHATCLPVGVPMPPAGRGDRRLRALCNELLAQPNTFATLAQWAAAHGASERTMARLFRAELGMSFHHWRQQAVLARALPRLAQGTPVAQVAADSGYASESAFSAMFKACMGTSPRHFRPAGHKTQEGTIAA</sequence>
<evidence type="ECO:0000313" key="7">
    <source>
        <dbReference type="Proteomes" id="UP001596501"/>
    </source>
</evidence>
<keyword evidence="3" id="KW-0010">Activator</keyword>
<protein>
    <submittedName>
        <fullName evidence="6">AraC family transcriptional regulator</fullName>
    </submittedName>
</protein>
<evidence type="ECO:0000256" key="2">
    <source>
        <dbReference type="ARBA" id="ARBA00023125"/>
    </source>
</evidence>
<dbReference type="PANTHER" id="PTHR11019:SF159">
    <property type="entry name" value="TRANSCRIPTIONAL REGULATOR-RELATED"/>
    <property type="match status" value="1"/>
</dbReference>
<dbReference type="PRINTS" id="PR00032">
    <property type="entry name" value="HTHARAC"/>
</dbReference>
<evidence type="ECO:0000259" key="5">
    <source>
        <dbReference type="PROSITE" id="PS01124"/>
    </source>
</evidence>
<dbReference type="Gene3D" id="2.60.120.10">
    <property type="entry name" value="Jelly Rolls"/>
    <property type="match status" value="1"/>
</dbReference>
<reference evidence="7" key="1">
    <citation type="journal article" date="2019" name="Int. J. Syst. Evol. Microbiol.">
        <title>The Global Catalogue of Microorganisms (GCM) 10K type strain sequencing project: providing services to taxonomists for standard genome sequencing and annotation.</title>
        <authorList>
            <consortium name="The Broad Institute Genomics Platform"/>
            <consortium name="The Broad Institute Genome Sequencing Center for Infectious Disease"/>
            <person name="Wu L."/>
            <person name="Ma J."/>
        </authorList>
    </citation>
    <scope>NUCLEOTIDE SEQUENCE [LARGE SCALE GENOMIC DNA]</scope>
    <source>
        <strain evidence="7">CGMCC 1.12371</strain>
    </source>
</reference>
<dbReference type="InterPro" id="IPR018060">
    <property type="entry name" value="HTH_AraC"/>
</dbReference>
<keyword evidence="4" id="KW-0804">Transcription</keyword>
<evidence type="ECO:0000256" key="4">
    <source>
        <dbReference type="ARBA" id="ARBA00023163"/>
    </source>
</evidence>
<comment type="caution">
    <text evidence="6">The sequence shown here is derived from an EMBL/GenBank/DDBJ whole genome shotgun (WGS) entry which is preliminary data.</text>
</comment>
<organism evidence="6 7">
    <name type="scientific">Hydrogenophaga atypica</name>
    <dbReference type="NCBI Taxonomy" id="249409"/>
    <lineage>
        <taxon>Bacteria</taxon>
        <taxon>Pseudomonadati</taxon>
        <taxon>Pseudomonadota</taxon>
        <taxon>Betaproteobacteria</taxon>
        <taxon>Burkholderiales</taxon>
        <taxon>Comamonadaceae</taxon>
        <taxon>Hydrogenophaga</taxon>
    </lineage>
</organism>
<evidence type="ECO:0000313" key="6">
    <source>
        <dbReference type="EMBL" id="MFC7411219.1"/>
    </source>
</evidence>
<dbReference type="SUPFAM" id="SSF51182">
    <property type="entry name" value="RmlC-like cupins"/>
    <property type="match status" value="1"/>
</dbReference>
<dbReference type="RefSeq" id="WP_382227282.1">
    <property type="nucleotide sequence ID" value="NZ_JBHTCA010000026.1"/>
</dbReference>
<dbReference type="PROSITE" id="PS01124">
    <property type="entry name" value="HTH_ARAC_FAMILY_2"/>
    <property type="match status" value="1"/>
</dbReference>
<dbReference type="InterPro" id="IPR003313">
    <property type="entry name" value="AraC-bd"/>
</dbReference>
<accession>A0ABW2QPA4</accession>
<feature type="domain" description="HTH araC/xylS-type" evidence="5">
    <location>
        <begin position="177"/>
        <end position="277"/>
    </location>
</feature>
<dbReference type="InterPro" id="IPR014710">
    <property type="entry name" value="RmlC-like_jellyroll"/>
</dbReference>
<proteinExistence type="predicted"/>
<dbReference type="SMART" id="SM00342">
    <property type="entry name" value="HTH_ARAC"/>
    <property type="match status" value="1"/>
</dbReference>
<dbReference type="InterPro" id="IPR011051">
    <property type="entry name" value="RmlC_Cupin_sf"/>
</dbReference>
<dbReference type="PANTHER" id="PTHR11019">
    <property type="entry name" value="HTH-TYPE TRANSCRIPTIONAL REGULATOR NIMR"/>
    <property type="match status" value="1"/>
</dbReference>
<dbReference type="InterPro" id="IPR020449">
    <property type="entry name" value="Tscrpt_reg_AraC-type_HTH"/>
</dbReference>
<dbReference type="InterPro" id="IPR009057">
    <property type="entry name" value="Homeodomain-like_sf"/>
</dbReference>
<evidence type="ECO:0000256" key="3">
    <source>
        <dbReference type="ARBA" id="ARBA00023159"/>
    </source>
</evidence>
<gene>
    <name evidence="6" type="ORF">ACFQPB_20340</name>
</gene>